<dbReference type="GO" id="GO:0015990">
    <property type="term" value="P:electron transport coupled proton transport"/>
    <property type="evidence" value="ECO:0007669"/>
    <property type="project" value="TreeGrafter"/>
</dbReference>
<sequence>MKFMKSGVGLASMFLLFISMSGLFLELFMLSESKFYLFEFSLFELNSCFMSFLVILDWSSLMFSSLVCFISGCVMIFSSSYMSSDQFINRFVWVVMLFVCSMNFLIFIPSLVSLLLGWDGLGLVSFCLVVYYQNYKSLGAGLMTAFMNRIGDVAILLSIGWTFSQGHFNGLFMWDFMFCSMVMLGLMLAGMTKSAQLPFSSWLPAAMAAPTPVSALVHSSTLVTAGVFLLVRFYPFLSQFYFFGFFLNIISVMTMFMAGIAANYETDLKKIIALSTLSQLGVMMFSVSIGLSVLALFHLFTHALFKALLFLCAGSIIHSFNNNQDIRKMSHLWSELPVSSTCFNIANLALCGFPFMAGFYSKDLIIEMMLFNEMNYFSVLLMVISTMLTAMYSVRVSVYVFWSELKQEVMSGASDEDYYIIFPIVMLSMGALFGGSGLSWMLVAPLEGVMISFNDKILALMVTLIGALVSYLMVSMDIILSMNVVNLFFINMWFMSSLSNNFVSVGCMSLSMKMYKYLDLGWAENLGGEKIFKLMSKGTQFNQWNQGNYYNYFIGLMLNTVLFFLVFLFYW</sequence>
<evidence type="ECO:0000259" key="19">
    <source>
        <dbReference type="Pfam" id="PF06455"/>
    </source>
</evidence>
<feature type="transmembrane region" description="Helical" evidence="16">
    <location>
        <begin position="492"/>
        <end position="512"/>
    </location>
</feature>
<feature type="transmembrane region" description="Helical" evidence="16">
    <location>
        <begin position="303"/>
        <end position="320"/>
    </location>
</feature>
<evidence type="ECO:0000256" key="2">
    <source>
        <dbReference type="ARBA" id="ARBA00012944"/>
    </source>
</evidence>
<feature type="transmembrane region" description="Helical" evidence="16">
    <location>
        <begin position="139"/>
        <end position="159"/>
    </location>
</feature>
<keyword evidence="6 16" id="KW-0812">Transmembrane</keyword>
<dbReference type="EC" id="7.1.1.2" evidence="2 16"/>
<name>A0A6H1PFX2_PLAAB</name>
<keyword evidence="7" id="KW-0999">Mitochondrion inner membrane</keyword>
<evidence type="ECO:0000256" key="13">
    <source>
        <dbReference type="ARBA" id="ARBA00023128"/>
    </source>
</evidence>
<feature type="transmembrane region" description="Helical" evidence="16">
    <location>
        <begin position="332"/>
        <end position="356"/>
    </location>
</feature>
<gene>
    <name evidence="20" type="primary">ND5</name>
</gene>
<feature type="transmembrane region" description="Helical" evidence="16">
    <location>
        <begin position="6"/>
        <end position="28"/>
    </location>
</feature>
<dbReference type="InterPro" id="IPR010934">
    <property type="entry name" value="NADH_DH_su5_C"/>
</dbReference>
<evidence type="ECO:0000256" key="14">
    <source>
        <dbReference type="ARBA" id="ARBA00023136"/>
    </source>
</evidence>
<comment type="catalytic activity">
    <reaction evidence="15 16">
        <text>a ubiquinone + NADH + 5 H(+)(in) = a ubiquinol + NAD(+) + 4 H(+)(out)</text>
        <dbReference type="Rhea" id="RHEA:29091"/>
        <dbReference type="Rhea" id="RHEA-COMP:9565"/>
        <dbReference type="Rhea" id="RHEA-COMP:9566"/>
        <dbReference type="ChEBI" id="CHEBI:15378"/>
        <dbReference type="ChEBI" id="CHEBI:16389"/>
        <dbReference type="ChEBI" id="CHEBI:17976"/>
        <dbReference type="ChEBI" id="CHEBI:57540"/>
        <dbReference type="ChEBI" id="CHEBI:57945"/>
        <dbReference type="EC" id="7.1.1.2"/>
    </reaction>
</comment>
<evidence type="ECO:0000259" key="18">
    <source>
        <dbReference type="Pfam" id="PF00662"/>
    </source>
</evidence>
<dbReference type="GO" id="GO:0003954">
    <property type="term" value="F:NADH dehydrogenase activity"/>
    <property type="evidence" value="ECO:0007669"/>
    <property type="project" value="TreeGrafter"/>
</dbReference>
<keyword evidence="11 16" id="KW-0520">NAD</keyword>
<comment type="function">
    <text evidence="16">Core subunit of the mitochondrial membrane respiratory chain NADH dehydrogenase (Complex I) which catalyzes electron transfer from NADH through the respiratory chain, using ubiquinone as an electron acceptor. Essential for the catalytic activity and assembly of complex I.</text>
</comment>
<keyword evidence="9" id="KW-0249">Electron transport</keyword>
<feature type="domain" description="NADH dehydrogenase subunit 5 C-terminal" evidence="19">
    <location>
        <begin position="392"/>
        <end position="567"/>
    </location>
</feature>
<evidence type="ECO:0000256" key="12">
    <source>
        <dbReference type="ARBA" id="ARBA00023075"/>
    </source>
</evidence>
<dbReference type="PANTHER" id="PTHR42829:SF2">
    <property type="entry name" value="NADH-UBIQUINONE OXIDOREDUCTASE CHAIN 5"/>
    <property type="match status" value="1"/>
</dbReference>
<evidence type="ECO:0000256" key="16">
    <source>
        <dbReference type="RuleBase" id="RU003404"/>
    </source>
</evidence>
<feature type="domain" description="NADH-Ubiquinone oxidoreductase (complex I) chain 5 N-terminal" evidence="18">
    <location>
        <begin position="50"/>
        <end position="91"/>
    </location>
</feature>
<feature type="transmembrane region" description="Helical" evidence="16">
    <location>
        <begin position="271"/>
        <end position="297"/>
    </location>
</feature>
<dbReference type="PRINTS" id="PR01434">
    <property type="entry name" value="NADHDHGNASE5"/>
</dbReference>
<keyword evidence="12 16" id="KW-0830">Ubiquinone</keyword>
<protein>
    <recommendedName>
        <fullName evidence="3 16">NADH-ubiquinone oxidoreductase chain 5</fullName>
        <ecNumber evidence="2 16">7.1.1.2</ecNumber>
    </recommendedName>
</protein>
<evidence type="ECO:0000256" key="11">
    <source>
        <dbReference type="ARBA" id="ARBA00023027"/>
    </source>
</evidence>
<feature type="transmembrane region" description="Helical" evidence="16">
    <location>
        <begin position="418"/>
        <end position="442"/>
    </location>
</feature>
<keyword evidence="5" id="KW-0679">Respiratory chain</keyword>
<keyword evidence="14 16" id="KW-0472">Membrane</keyword>
<keyword evidence="13 16" id="KW-0496">Mitochondrion</keyword>
<dbReference type="GO" id="GO:0005743">
    <property type="term" value="C:mitochondrial inner membrane"/>
    <property type="evidence" value="ECO:0007669"/>
    <property type="project" value="UniProtKB-SubCell"/>
</dbReference>
<keyword evidence="4 16" id="KW-0813">Transport</keyword>
<evidence type="ECO:0000256" key="15">
    <source>
        <dbReference type="ARBA" id="ARBA00049551"/>
    </source>
</evidence>
<evidence type="ECO:0000256" key="7">
    <source>
        <dbReference type="ARBA" id="ARBA00022792"/>
    </source>
</evidence>
<evidence type="ECO:0000256" key="10">
    <source>
        <dbReference type="ARBA" id="ARBA00022989"/>
    </source>
</evidence>
<comment type="similarity">
    <text evidence="16">Belongs to the complex I subunit 5 family.</text>
</comment>
<keyword evidence="10 16" id="KW-1133">Transmembrane helix</keyword>
<accession>A0A6H1PFX2</accession>
<dbReference type="PANTHER" id="PTHR42829">
    <property type="entry name" value="NADH-UBIQUINONE OXIDOREDUCTASE CHAIN 5"/>
    <property type="match status" value="1"/>
</dbReference>
<feature type="domain" description="NADH:quinone oxidoreductase/Mrp antiporter transmembrane" evidence="17">
    <location>
        <begin position="110"/>
        <end position="389"/>
    </location>
</feature>
<feature type="transmembrane region" description="Helical" evidence="16">
    <location>
        <begin position="457"/>
        <end position="480"/>
    </location>
</feature>
<feature type="transmembrane region" description="Helical" evidence="16">
    <location>
        <begin position="171"/>
        <end position="192"/>
    </location>
</feature>
<evidence type="ECO:0000256" key="5">
    <source>
        <dbReference type="ARBA" id="ARBA00022660"/>
    </source>
</evidence>
<feature type="transmembrane region" description="Helical" evidence="16">
    <location>
        <begin position="240"/>
        <end position="264"/>
    </location>
</feature>
<dbReference type="Pfam" id="PF00662">
    <property type="entry name" value="Proton_antipo_N"/>
    <property type="match status" value="1"/>
</dbReference>
<feature type="transmembrane region" description="Helical" evidence="16">
    <location>
        <begin position="376"/>
        <end position="398"/>
    </location>
</feature>
<dbReference type="InterPro" id="IPR001750">
    <property type="entry name" value="ND/Mrp_TM"/>
</dbReference>
<organism evidence="20">
    <name type="scientific">Plaxiphora albida</name>
    <name type="common">Whitened chiton</name>
    <name type="synonym">Chiton albidus</name>
    <dbReference type="NCBI Taxonomy" id="256106"/>
    <lineage>
        <taxon>Eukaryota</taxon>
        <taxon>Metazoa</taxon>
        <taxon>Spiralia</taxon>
        <taxon>Lophotrochozoa</taxon>
        <taxon>Mollusca</taxon>
        <taxon>Polyplacophora</taxon>
        <taxon>Neoloricata</taxon>
        <taxon>Chitonida</taxon>
        <taxon>Acanthochitonina</taxon>
        <taxon>Mopaliidae</taxon>
        <taxon>Plaxiphora</taxon>
    </lineage>
</organism>
<keyword evidence="8" id="KW-1278">Translocase</keyword>
<dbReference type="EMBL" id="MN864050">
    <property type="protein sequence ID" value="QIZ12530.1"/>
    <property type="molecule type" value="Genomic_DNA"/>
</dbReference>
<proteinExistence type="inferred from homology"/>
<evidence type="ECO:0000259" key="17">
    <source>
        <dbReference type="Pfam" id="PF00361"/>
    </source>
</evidence>
<feature type="transmembrane region" description="Helical" evidence="16">
    <location>
        <begin position="213"/>
        <end position="234"/>
    </location>
</feature>
<dbReference type="InterPro" id="IPR001516">
    <property type="entry name" value="Proton_antipo_N"/>
</dbReference>
<evidence type="ECO:0000313" key="20">
    <source>
        <dbReference type="EMBL" id="QIZ12530.1"/>
    </source>
</evidence>
<dbReference type="InterPro" id="IPR003945">
    <property type="entry name" value="NU5C-like"/>
</dbReference>
<dbReference type="Pfam" id="PF06455">
    <property type="entry name" value="NADH5_C"/>
    <property type="match status" value="1"/>
</dbReference>
<evidence type="ECO:0000256" key="4">
    <source>
        <dbReference type="ARBA" id="ARBA00022448"/>
    </source>
</evidence>
<evidence type="ECO:0000256" key="9">
    <source>
        <dbReference type="ARBA" id="ARBA00022982"/>
    </source>
</evidence>
<evidence type="ECO:0000256" key="3">
    <source>
        <dbReference type="ARBA" id="ARBA00021096"/>
    </source>
</evidence>
<dbReference type="Pfam" id="PF00361">
    <property type="entry name" value="Proton_antipo_M"/>
    <property type="match status" value="1"/>
</dbReference>
<feature type="transmembrane region" description="Helical" evidence="16">
    <location>
        <begin position="549"/>
        <end position="570"/>
    </location>
</feature>
<dbReference type="AlphaFoldDB" id="A0A6H1PFX2"/>
<feature type="transmembrane region" description="Helical" evidence="16">
    <location>
        <begin position="91"/>
        <end position="108"/>
    </location>
</feature>
<comment type="subcellular location">
    <subcellularLocation>
        <location evidence="1">Mitochondrion inner membrane</location>
        <topology evidence="1">Multi-pass membrane protein</topology>
    </subcellularLocation>
</comment>
<evidence type="ECO:0000256" key="1">
    <source>
        <dbReference type="ARBA" id="ARBA00004448"/>
    </source>
</evidence>
<dbReference type="GO" id="GO:0042773">
    <property type="term" value="P:ATP synthesis coupled electron transport"/>
    <property type="evidence" value="ECO:0007669"/>
    <property type="project" value="InterPro"/>
</dbReference>
<evidence type="ECO:0000256" key="6">
    <source>
        <dbReference type="ARBA" id="ARBA00022692"/>
    </source>
</evidence>
<geneLocation type="mitochondrion" evidence="20"/>
<reference evidence="20" key="1">
    <citation type="journal article" date="2020" name="BMC Evol. Biol.">
        <title>A mitogenomic phylogeny of chitons (Mollusca: Polyplacophora).</title>
        <authorList>
            <person name="Irisarri I."/>
            <person name="Uribe J.E."/>
            <person name="Eernisse D.J."/>
            <person name="Zardoya R."/>
        </authorList>
    </citation>
    <scope>NUCLEOTIDE SEQUENCE</scope>
</reference>
<dbReference type="GO" id="GO:0008137">
    <property type="term" value="F:NADH dehydrogenase (ubiquinone) activity"/>
    <property type="evidence" value="ECO:0007669"/>
    <property type="project" value="UniProtKB-EC"/>
</dbReference>
<evidence type="ECO:0000256" key="8">
    <source>
        <dbReference type="ARBA" id="ARBA00022967"/>
    </source>
</evidence>